<evidence type="ECO:0000313" key="9">
    <source>
        <dbReference type="Proteomes" id="UP000321058"/>
    </source>
</evidence>
<organism evidence="8 9">
    <name type="scientific">Reyranella soli</name>
    <dbReference type="NCBI Taxonomy" id="1230389"/>
    <lineage>
        <taxon>Bacteria</taxon>
        <taxon>Pseudomonadati</taxon>
        <taxon>Pseudomonadota</taxon>
        <taxon>Alphaproteobacteria</taxon>
        <taxon>Hyphomicrobiales</taxon>
        <taxon>Reyranellaceae</taxon>
        <taxon>Reyranella</taxon>
    </lineage>
</organism>
<evidence type="ECO:0000313" key="8">
    <source>
        <dbReference type="EMBL" id="GEP57177.1"/>
    </source>
</evidence>
<comment type="similarity">
    <text evidence="1">Belongs to the IlvD/Edd family.</text>
</comment>
<dbReference type="GO" id="GO:0051536">
    <property type="term" value="F:iron-sulfur cluster binding"/>
    <property type="evidence" value="ECO:0007669"/>
    <property type="project" value="UniProtKB-KW"/>
</dbReference>
<evidence type="ECO:0000256" key="4">
    <source>
        <dbReference type="ARBA" id="ARBA00023014"/>
    </source>
</evidence>
<dbReference type="EMBL" id="BKAJ01000075">
    <property type="protein sequence ID" value="GEP57177.1"/>
    <property type="molecule type" value="Genomic_DNA"/>
</dbReference>
<gene>
    <name evidence="8" type="primary">ilvD_2</name>
    <name evidence="8" type="ORF">RSO01_43430</name>
</gene>
<accession>A0A512NDZ4</accession>
<evidence type="ECO:0000256" key="3">
    <source>
        <dbReference type="ARBA" id="ARBA00023004"/>
    </source>
</evidence>
<dbReference type="SUPFAM" id="SSF52016">
    <property type="entry name" value="LeuD/IlvD-like"/>
    <property type="match status" value="1"/>
</dbReference>
<dbReference type="SUPFAM" id="SSF143975">
    <property type="entry name" value="IlvD/EDD N-terminal domain-like"/>
    <property type="match status" value="1"/>
</dbReference>
<dbReference type="PANTHER" id="PTHR21000">
    <property type="entry name" value="DIHYDROXY-ACID DEHYDRATASE DAD"/>
    <property type="match status" value="1"/>
</dbReference>
<dbReference type="Gene3D" id="3.50.30.80">
    <property type="entry name" value="IlvD/EDD C-terminal domain-like"/>
    <property type="match status" value="1"/>
</dbReference>
<evidence type="ECO:0000256" key="1">
    <source>
        <dbReference type="ARBA" id="ARBA00006486"/>
    </source>
</evidence>
<dbReference type="PANTHER" id="PTHR21000:SF5">
    <property type="entry name" value="DIHYDROXY-ACID DEHYDRATASE, MITOCHONDRIAL"/>
    <property type="match status" value="1"/>
</dbReference>
<evidence type="ECO:0000259" key="7">
    <source>
        <dbReference type="Pfam" id="PF24877"/>
    </source>
</evidence>
<dbReference type="InterPro" id="IPR050165">
    <property type="entry name" value="DHAD_IlvD/Edd"/>
</dbReference>
<dbReference type="FunFam" id="3.50.30.80:FF:000001">
    <property type="entry name" value="Dihydroxy-acid dehydratase"/>
    <property type="match status" value="1"/>
</dbReference>
<comment type="caution">
    <text evidence="8">The sequence shown here is derived from an EMBL/GenBank/DDBJ whole genome shotgun (WGS) entry which is preliminary data.</text>
</comment>
<dbReference type="InterPro" id="IPR037237">
    <property type="entry name" value="IlvD/EDD_N"/>
</dbReference>
<keyword evidence="4" id="KW-0411">Iron-sulfur</keyword>
<dbReference type="GO" id="GO:0046872">
    <property type="term" value="F:metal ion binding"/>
    <property type="evidence" value="ECO:0007669"/>
    <property type="project" value="UniProtKB-KW"/>
</dbReference>
<keyword evidence="2" id="KW-0479">Metal-binding</keyword>
<dbReference type="Pfam" id="PF24877">
    <property type="entry name" value="ILV_EDD_C"/>
    <property type="match status" value="1"/>
</dbReference>
<name>A0A512NDZ4_9HYPH</name>
<feature type="domain" description="Dihydroxy-acid/6-phosphogluconate dehydratase N-terminal" evidence="6">
    <location>
        <begin position="84"/>
        <end position="362"/>
    </location>
</feature>
<dbReference type="RefSeq" id="WP_147151553.1">
    <property type="nucleotide sequence ID" value="NZ_BKAJ01000075.1"/>
</dbReference>
<keyword evidence="9" id="KW-1185">Reference proteome</keyword>
<sequence>MTSRTVLIDRHPGRSSQSIGVARALGTDIDLIHEPSVGVVGTKGDSQCYLGVMSKVDAIHNELKGRVGTGQGQLKLRLVQPEYTIATSDGIRNGTREMRYSLIGREVTNDALCEHLSATGLAGTIAVVACDKPPVGTLAALLEHNRPAIIMSDGSIHPGTDPKTGEPIDLVTAYQVAGHPDAEFRHHIACHACPGIGSCGGIFTYNTMQTFIGVVGMQPLHMVAPPSDDPRRVNEFPKELVGHLENLMAKDLKPRDIVVRDSLRNATIVAMAIGGSTNVTLHAPEIARAAGYADFWKDIITPEEFNYLSQHVVPVLTDARPYGKYSMVDIDNVGGIQVIVREFLDAGLLNGDVMTCTGETLAAQVKRLGAKHADGKVIYTVDKPYKPTGGLRVLGGNLSPDFSAILKLAGVEGGLENNTFRGKARVFEGEQDLLDALDQAPGQFQNHDMVIVRYEGPSGAPGMPEMLDPTSRITTLCRERGIVVGLMTDARFSGGSVGLVIGHVGPEAALGGPIAFIENGDEIVVDLNTNELNCPALADPTTLAKRKAAWEKIVAGNGGIHPNCGAADTRLLHRARSTAVPATRGGGLHPNREIWVRDPRKAERSGFKLSNRHRPQANKVF</sequence>
<dbReference type="InterPro" id="IPR042096">
    <property type="entry name" value="Dihydro-acid_dehy_C"/>
</dbReference>
<keyword evidence="3" id="KW-0408">Iron</keyword>
<dbReference type="PROSITE" id="PS00887">
    <property type="entry name" value="ILVD_EDD_2"/>
    <property type="match status" value="1"/>
</dbReference>
<feature type="domain" description="Dihydroxy-acid/6-phosphogluconate dehydratase C-terminal" evidence="7">
    <location>
        <begin position="376"/>
        <end position="580"/>
    </location>
</feature>
<evidence type="ECO:0000259" key="6">
    <source>
        <dbReference type="Pfam" id="PF00920"/>
    </source>
</evidence>
<dbReference type="Proteomes" id="UP000321058">
    <property type="component" value="Unassembled WGS sequence"/>
</dbReference>
<dbReference type="AlphaFoldDB" id="A0A512NDZ4"/>
<dbReference type="InterPro" id="IPR020558">
    <property type="entry name" value="DiOHA_6PGluconate_deHydtase_CS"/>
</dbReference>
<dbReference type="OrthoDB" id="9807077at2"/>
<proteinExistence type="inferred from homology"/>
<dbReference type="InterPro" id="IPR056740">
    <property type="entry name" value="ILV_EDD_C"/>
</dbReference>
<dbReference type="GO" id="GO:0009082">
    <property type="term" value="P:branched-chain amino acid biosynthetic process"/>
    <property type="evidence" value="ECO:0007669"/>
    <property type="project" value="TreeGrafter"/>
</dbReference>
<dbReference type="Pfam" id="PF00920">
    <property type="entry name" value="ILVD_EDD_N"/>
    <property type="match status" value="1"/>
</dbReference>
<dbReference type="InterPro" id="IPR000581">
    <property type="entry name" value="ILV_EDD_N"/>
</dbReference>
<evidence type="ECO:0000256" key="5">
    <source>
        <dbReference type="ARBA" id="ARBA00023239"/>
    </source>
</evidence>
<evidence type="ECO:0000256" key="2">
    <source>
        <dbReference type="ARBA" id="ARBA00022723"/>
    </source>
</evidence>
<reference evidence="8 9" key="1">
    <citation type="submission" date="2019-07" db="EMBL/GenBank/DDBJ databases">
        <title>Whole genome shotgun sequence of Reyranella soli NBRC 108950.</title>
        <authorList>
            <person name="Hosoyama A."/>
            <person name="Uohara A."/>
            <person name="Ohji S."/>
            <person name="Ichikawa N."/>
        </authorList>
    </citation>
    <scope>NUCLEOTIDE SEQUENCE [LARGE SCALE GENOMIC DNA]</scope>
    <source>
        <strain evidence="8 9">NBRC 108950</strain>
    </source>
</reference>
<keyword evidence="5" id="KW-0456">Lyase</keyword>
<dbReference type="GO" id="GO:0004160">
    <property type="term" value="F:dihydroxy-acid dehydratase activity"/>
    <property type="evidence" value="ECO:0007669"/>
    <property type="project" value="TreeGrafter"/>
</dbReference>
<protein>
    <submittedName>
        <fullName evidence="8">Dihydroxy-acid dehydratase</fullName>
    </submittedName>
</protein>